<proteinExistence type="predicted"/>
<keyword evidence="1" id="KW-0812">Transmembrane</keyword>
<evidence type="ECO:0008006" key="4">
    <source>
        <dbReference type="Google" id="ProtNLM"/>
    </source>
</evidence>
<dbReference type="RefSeq" id="WP_125715809.1">
    <property type="nucleotide sequence ID" value="NZ_JBHTOP010000022.1"/>
</dbReference>
<reference evidence="3" key="1">
    <citation type="journal article" date="2019" name="Int. J. Syst. Evol. Microbiol.">
        <title>The Global Catalogue of Microorganisms (GCM) 10K type strain sequencing project: providing services to taxonomists for standard genome sequencing and annotation.</title>
        <authorList>
            <consortium name="The Broad Institute Genomics Platform"/>
            <consortium name="The Broad Institute Genome Sequencing Center for Infectious Disease"/>
            <person name="Wu L."/>
            <person name="Ma J."/>
        </authorList>
    </citation>
    <scope>NUCLEOTIDE SEQUENCE [LARGE SCALE GENOMIC DNA]</scope>
    <source>
        <strain evidence="3">CCM 8896</strain>
    </source>
</reference>
<dbReference type="EMBL" id="JBHTOP010000022">
    <property type="protein sequence ID" value="MFD1672160.1"/>
    <property type="molecule type" value="Genomic_DNA"/>
</dbReference>
<evidence type="ECO:0000313" key="2">
    <source>
        <dbReference type="EMBL" id="MFD1672160.1"/>
    </source>
</evidence>
<gene>
    <name evidence="2" type="ORF">ACFQ5M_08630</name>
</gene>
<accession>A0ABW4JAC3</accession>
<protein>
    <recommendedName>
        <fullName evidence="4">DUF3953 domain-containing protein</fullName>
    </recommendedName>
</protein>
<organism evidence="2 3">
    <name type="scientific">Agrilactobacillus yilanensis</name>
    <dbReference type="NCBI Taxonomy" id="2485997"/>
    <lineage>
        <taxon>Bacteria</taxon>
        <taxon>Bacillati</taxon>
        <taxon>Bacillota</taxon>
        <taxon>Bacilli</taxon>
        <taxon>Lactobacillales</taxon>
        <taxon>Lactobacillaceae</taxon>
        <taxon>Agrilactobacillus</taxon>
    </lineage>
</organism>
<feature type="transmembrane region" description="Helical" evidence="1">
    <location>
        <begin position="33"/>
        <end position="53"/>
    </location>
</feature>
<keyword evidence="3" id="KW-1185">Reference proteome</keyword>
<comment type="caution">
    <text evidence="2">The sequence shown here is derived from an EMBL/GenBank/DDBJ whole genome shotgun (WGS) entry which is preliminary data.</text>
</comment>
<evidence type="ECO:0000256" key="1">
    <source>
        <dbReference type="SAM" id="Phobius"/>
    </source>
</evidence>
<name>A0ABW4JAC3_9LACO</name>
<evidence type="ECO:0000313" key="3">
    <source>
        <dbReference type="Proteomes" id="UP001597267"/>
    </source>
</evidence>
<keyword evidence="1" id="KW-0472">Membrane</keyword>
<sequence>MEKSGRGPFVGSIVLALATVVFNIMQVAMENSFFAIFQTIILILFLVTVIYTFLETSSRDRLRSLSWGVIIFVFVCNVIISFIYNA</sequence>
<dbReference type="Proteomes" id="UP001597267">
    <property type="component" value="Unassembled WGS sequence"/>
</dbReference>
<feature type="transmembrane region" description="Helical" evidence="1">
    <location>
        <begin position="65"/>
        <end position="84"/>
    </location>
</feature>
<keyword evidence="1" id="KW-1133">Transmembrane helix</keyword>
<feature type="transmembrane region" description="Helical" evidence="1">
    <location>
        <begin position="7"/>
        <end position="27"/>
    </location>
</feature>